<feature type="transmembrane region" description="Helical" evidence="7">
    <location>
        <begin position="273"/>
        <end position="296"/>
    </location>
</feature>
<evidence type="ECO:0000259" key="8">
    <source>
        <dbReference type="Pfam" id="PF20684"/>
    </source>
</evidence>
<keyword evidence="2 7" id="KW-0812">Transmembrane</keyword>
<keyword evidence="3 7" id="KW-1133">Transmembrane helix</keyword>
<feature type="transmembrane region" description="Helical" evidence="7">
    <location>
        <begin position="42"/>
        <end position="65"/>
    </location>
</feature>
<comment type="similarity">
    <text evidence="5">Belongs to the SAT4 family.</text>
</comment>
<dbReference type="Pfam" id="PF20684">
    <property type="entry name" value="Fung_rhodopsin"/>
    <property type="match status" value="1"/>
</dbReference>
<proteinExistence type="inferred from homology"/>
<feature type="domain" description="Rhodopsin" evidence="8">
    <location>
        <begin position="62"/>
        <end position="302"/>
    </location>
</feature>
<feature type="region of interest" description="Disordered" evidence="6">
    <location>
        <begin position="329"/>
        <end position="367"/>
    </location>
</feature>
<keyword evidence="4 7" id="KW-0472">Membrane</keyword>
<dbReference type="Proteomes" id="UP000824998">
    <property type="component" value="Unassembled WGS sequence"/>
</dbReference>
<evidence type="ECO:0000256" key="5">
    <source>
        <dbReference type="ARBA" id="ARBA00038359"/>
    </source>
</evidence>
<sequence length="430" mass="48049">MGSLADFPNLPPAIQAQIAAGPALAPPPGVVPNFDNPPNLNAVVHVLYAIWFPMVTLAVLGRIYIRFFSMKQGFVGDYFLVVAYIFFVVGFALSYRVLLFPGFFVHQWNIRLGDLHIFLRAVHLSTVIYIVTICSVKIAILLEWLRIFSPNGTRGLVFWTSHFLIWANVFFYLSVLIANNISCTPYEYIWNKLIAGSCARVDTTDTNLSASVFNFISDLLVLLIPQHVIWKLHMSTKKKVGVSVIFMIGVLGCAAALARLVETVRHATNPDFVYTFSAVSLCSAAELTCGFLVICVPSFPKAFQAFDMNKLKQSLSFWTWTSSQNTLRSTSKKSASDNSSRSGSNPFSRLKSSNEQNSSSDTHQLYPMPKALHKDSTDQSMEQFENLGKVEGGIVRTTHFEAGEEVRSAPNTTTAQHEYRQQWSQESQSW</sequence>
<evidence type="ECO:0000256" key="4">
    <source>
        <dbReference type="ARBA" id="ARBA00023136"/>
    </source>
</evidence>
<dbReference type="EMBL" id="MU251588">
    <property type="protein sequence ID" value="KAG9231664.1"/>
    <property type="molecule type" value="Genomic_DNA"/>
</dbReference>
<comment type="caution">
    <text evidence="9">The sequence shown here is derived from an EMBL/GenBank/DDBJ whole genome shotgun (WGS) entry which is preliminary data.</text>
</comment>
<accession>A0A9P7YDD2</accession>
<evidence type="ECO:0000256" key="1">
    <source>
        <dbReference type="ARBA" id="ARBA00004141"/>
    </source>
</evidence>
<feature type="transmembrane region" description="Helical" evidence="7">
    <location>
        <begin position="117"/>
        <end position="144"/>
    </location>
</feature>
<dbReference type="InterPro" id="IPR049326">
    <property type="entry name" value="Rhodopsin_dom_fungi"/>
</dbReference>
<reference evidence="9" key="1">
    <citation type="journal article" date="2021" name="IMA Fungus">
        <title>Genomic characterization of three marine fungi, including Emericellopsis atlantica sp. nov. with signatures of a generalist lifestyle and marine biomass degradation.</title>
        <authorList>
            <person name="Hagestad O.C."/>
            <person name="Hou L."/>
            <person name="Andersen J.H."/>
            <person name="Hansen E.H."/>
            <person name="Altermark B."/>
            <person name="Li C."/>
            <person name="Kuhnert E."/>
            <person name="Cox R.J."/>
            <person name="Crous P.W."/>
            <person name="Spatafora J.W."/>
            <person name="Lail K."/>
            <person name="Amirebrahimi M."/>
            <person name="Lipzen A."/>
            <person name="Pangilinan J."/>
            <person name="Andreopoulos W."/>
            <person name="Hayes R.D."/>
            <person name="Ng V."/>
            <person name="Grigoriev I.V."/>
            <person name="Jackson S.A."/>
            <person name="Sutton T.D.S."/>
            <person name="Dobson A.D.W."/>
            <person name="Rama T."/>
        </authorList>
    </citation>
    <scope>NUCLEOTIDE SEQUENCE</scope>
    <source>
        <strain evidence="9">TRa018bII</strain>
    </source>
</reference>
<feature type="transmembrane region" description="Helical" evidence="7">
    <location>
        <begin position="77"/>
        <end position="97"/>
    </location>
</feature>
<dbReference type="AlphaFoldDB" id="A0A9P7YDD2"/>
<feature type="transmembrane region" description="Helical" evidence="7">
    <location>
        <begin position="242"/>
        <end position="261"/>
    </location>
</feature>
<dbReference type="GO" id="GO:0016020">
    <property type="term" value="C:membrane"/>
    <property type="evidence" value="ECO:0007669"/>
    <property type="project" value="UniProtKB-SubCell"/>
</dbReference>
<dbReference type="OrthoDB" id="444631at2759"/>
<evidence type="ECO:0000313" key="9">
    <source>
        <dbReference type="EMBL" id="KAG9231664.1"/>
    </source>
</evidence>
<dbReference type="InterPro" id="IPR052337">
    <property type="entry name" value="SAT4-like"/>
</dbReference>
<feature type="transmembrane region" description="Helical" evidence="7">
    <location>
        <begin position="156"/>
        <end position="178"/>
    </location>
</feature>
<feature type="region of interest" description="Disordered" evidence="6">
    <location>
        <begin position="400"/>
        <end position="430"/>
    </location>
</feature>
<feature type="compositionally biased region" description="Polar residues" evidence="6">
    <location>
        <begin position="409"/>
        <end position="430"/>
    </location>
</feature>
<comment type="subcellular location">
    <subcellularLocation>
        <location evidence="1">Membrane</location>
        <topology evidence="1">Multi-pass membrane protein</topology>
    </subcellularLocation>
</comment>
<evidence type="ECO:0000256" key="3">
    <source>
        <dbReference type="ARBA" id="ARBA00022989"/>
    </source>
</evidence>
<evidence type="ECO:0000313" key="10">
    <source>
        <dbReference type="Proteomes" id="UP000824998"/>
    </source>
</evidence>
<feature type="compositionally biased region" description="Polar residues" evidence="6">
    <location>
        <begin position="350"/>
        <end position="363"/>
    </location>
</feature>
<feature type="transmembrane region" description="Helical" evidence="7">
    <location>
        <begin position="212"/>
        <end position="230"/>
    </location>
</feature>
<organism evidence="9 10">
    <name type="scientific">Amylocarpus encephaloides</name>
    <dbReference type="NCBI Taxonomy" id="45428"/>
    <lineage>
        <taxon>Eukaryota</taxon>
        <taxon>Fungi</taxon>
        <taxon>Dikarya</taxon>
        <taxon>Ascomycota</taxon>
        <taxon>Pezizomycotina</taxon>
        <taxon>Leotiomycetes</taxon>
        <taxon>Helotiales</taxon>
        <taxon>Helotiales incertae sedis</taxon>
        <taxon>Amylocarpus</taxon>
    </lineage>
</organism>
<evidence type="ECO:0000256" key="2">
    <source>
        <dbReference type="ARBA" id="ARBA00022692"/>
    </source>
</evidence>
<protein>
    <recommendedName>
        <fullName evidence="8">Rhodopsin domain-containing protein</fullName>
    </recommendedName>
</protein>
<evidence type="ECO:0000256" key="7">
    <source>
        <dbReference type="SAM" id="Phobius"/>
    </source>
</evidence>
<evidence type="ECO:0000256" key="6">
    <source>
        <dbReference type="SAM" id="MobiDB-lite"/>
    </source>
</evidence>
<keyword evidence="10" id="KW-1185">Reference proteome</keyword>
<name>A0A9P7YDD2_9HELO</name>
<dbReference type="PANTHER" id="PTHR33048">
    <property type="entry name" value="PTH11-LIKE INTEGRAL MEMBRANE PROTEIN (AFU_ORTHOLOGUE AFUA_5G11245)"/>
    <property type="match status" value="1"/>
</dbReference>
<gene>
    <name evidence="9" type="ORF">BJ875DRAFT_516487</name>
</gene>
<feature type="compositionally biased region" description="Low complexity" evidence="6">
    <location>
        <begin position="332"/>
        <end position="348"/>
    </location>
</feature>
<dbReference type="PANTHER" id="PTHR33048:SF160">
    <property type="entry name" value="SAT4 FAMILY MEMBRANE PROTEIN"/>
    <property type="match status" value="1"/>
</dbReference>